<keyword evidence="2" id="KW-1185">Reference proteome</keyword>
<name>A0A0D3IXV6_EMIH1</name>
<dbReference type="PaxDb" id="2903-EOD16091"/>
<evidence type="ECO:0000313" key="2">
    <source>
        <dbReference type="Proteomes" id="UP000013827"/>
    </source>
</evidence>
<dbReference type="RefSeq" id="XP_005768520.1">
    <property type="nucleotide sequence ID" value="XM_005768463.1"/>
</dbReference>
<sequence length="367" mass="40134">MEVLIILLGLRRAALRPCLQGLGSRDLSRLSRFLFLPVFPCPVSCDGVLLKNSISLIKILFSFLENCRTCLFGTKYVLAQKYAQRCHSFVGYSASLSTGWLPTNRPPVIEAGCFFRFVLAPPPPSPAPLLTENEAQVQVALDAAQLPFAGPAMRRNVKIFKMLGDRFFPWARVLLWADGKLQPGRVRPFDFHLTARNATGGACATFLRLPPHRYAFGKRASRLPPSSLTLALHADTVIKSARSRKSVSDSLSTVHTQLAEYRAAVPEIDAFSTAALIDSAYFVLHRLGLRAAALPPPQSQTAFRWLQAWATSLPCACGAARGARVAIAPSAQYHWYYTHALSAPGGPGSRVQPRARRHATLTTLAAS</sequence>
<dbReference type="HOGENOM" id="CLU_064409_0_0_1"/>
<dbReference type="Proteomes" id="UP000013827">
    <property type="component" value="Unassembled WGS sequence"/>
</dbReference>
<dbReference type="EnsemblProtists" id="EOD16091">
    <property type="protein sequence ID" value="EOD16091"/>
    <property type="gene ID" value="EMIHUDRAFT_245387"/>
</dbReference>
<organism evidence="1 2">
    <name type="scientific">Emiliania huxleyi (strain CCMP1516)</name>
    <dbReference type="NCBI Taxonomy" id="280463"/>
    <lineage>
        <taxon>Eukaryota</taxon>
        <taxon>Haptista</taxon>
        <taxon>Haptophyta</taxon>
        <taxon>Prymnesiophyceae</taxon>
        <taxon>Isochrysidales</taxon>
        <taxon>Noelaerhabdaceae</taxon>
        <taxon>Emiliania</taxon>
    </lineage>
</organism>
<protein>
    <submittedName>
        <fullName evidence="1">Uncharacterized protein</fullName>
    </submittedName>
</protein>
<proteinExistence type="predicted"/>
<dbReference type="GeneID" id="17262240"/>
<reference evidence="2" key="1">
    <citation type="journal article" date="2013" name="Nature">
        <title>Pan genome of the phytoplankton Emiliania underpins its global distribution.</title>
        <authorList>
            <person name="Read B.A."/>
            <person name="Kegel J."/>
            <person name="Klute M.J."/>
            <person name="Kuo A."/>
            <person name="Lefebvre S.C."/>
            <person name="Maumus F."/>
            <person name="Mayer C."/>
            <person name="Miller J."/>
            <person name="Monier A."/>
            <person name="Salamov A."/>
            <person name="Young J."/>
            <person name="Aguilar M."/>
            <person name="Claverie J.M."/>
            <person name="Frickenhaus S."/>
            <person name="Gonzalez K."/>
            <person name="Herman E.K."/>
            <person name="Lin Y.C."/>
            <person name="Napier J."/>
            <person name="Ogata H."/>
            <person name="Sarno A.F."/>
            <person name="Shmutz J."/>
            <person name="Schroeder D."/>
            <person name="de Vargas C."/>
            <person name="Verret F."/>
            <person name="von Dassow P."/>
            <person name="Valentin K."/>
            <person name="Van de Peer Y."/>
            <person name="Wheeler G."/>
            <person name="Dacks J.B."/>
            <person name="Delwiche C.F."/>
            <person name="Dyhrman S.T."/>
            <person name="Glockner G."/>
            <person name="John U."/>
            <person name="Richards T."/>
            <person name="Worden A.Z."/>
            <person name="Zhang X."/>
            <person name="Grigoriev I.V."/>
            <person name="Allen A.E."/>
            <person name="Bidle K."/>
            <person name="Borodovsky M."/>
            <person name="Bowler C."/>
            <person name="Brownlee C."/>
            <person name="Cock J.M."/>
            <person name="Elias M."/>
            <person name="Gladyshev V.N."/>
            <person name="Groth M."/>
            <person name="Guda C."/>
            <person name="Hadaegh A."/>
            <person name="Iglesias-Rodriguez M.D."/>
            <person name="Jenkins J."/>
            <person name="Jones B.M."/>
            <person name="Lawson T."/>
            <person name="Leese F."/>
            <person name="Lindquist E."/>
            <person name="Lobanov A."/>
            <person name="Lomsadze A."/>
            <person name="Malik S.B."/>
            <person name="Marsh M.E."/>
            <person name="Mackinder L."/>
            <person name="Mock T."/>
            <person name="Mueller-Roeber B."/>
            <person name="Pagarete A."/>
            <person name="Parker M."/>
            <person name="Probert I."/>
            <person name="Quesneville H."/>
            <person name="Raines C."/>
            <person name="Rensing S.A."/>
            <person name="Riano-Pachon D.M."/>
            <person name="Richier S."/>
            <person name="Rokitta S."/>
            <person name="Shiraiwa Y."/>
            <person name="Soanes D.M."/>
            <person name="van der Giezen M."/>
            <person name="Wahlund T.M."/>
            <person name="Williams B."/>
            <person name="Wilson W."/>
            <person name="Wolfe G."/>
            <person name="Wurch L.L."/>
        </authorList>
    </citation>
    <scope>NUCLEOTIDE SEQUENCE</scope>
</reference>
<dbReference type="KEGG" id="ehx:EMIHUDRAFT_245387"/>
<dbReference type="AlphaFoldDB" id="A0A0D3IXV6"/>
<evidence type="ECO:0000313" key="1">
    <source>
        <dbReference type="EnsemblProtists" id="EOD16091"/>
    </source>
</evidence>
<accession>A0A0D3IXV6</accession>
<reference evidence="1" key="2">
    <citation type="submission" date="2024-10" db="UniProtKB">
        <authorList>
            <consortium name="EnsemblProtists"/>
        </authorList>
    </citation>
    <scope>IDENTIFICATION</scope>
</reference>